<evidence type="ECO:0000256" key="4">
    <source>
        <dbReference type="ARBA" id="ARBA00022824"/>
    </source>
</evidence>
<keyword evidence="6" id="KW-0119">Carbohydrate metabolism</keyword>
<dbReference type="PANTHER" id="PTHR13398">
    <property type="entry name" value="GDP-FUCOSE PROTEIN O-FUCOSYLTRANSFERASE 2"/>
    <property type="match status" value="1"/>
</dbReference>
<keyword evidence="4" id="KW-0256">Endoplasmic reticulum</keyword>
<dbReference type="Proteomes" id="UP001221142">
    <property type="component" value="Unassembled WGS sequence"/>
</dbReference>
<dbReference type="Pfam" id="PF10250">
    <property type="entry name" value="O-FucT"/>
    <property type="match status" value="1"/>
</dbReference>
<comment type="caution">
    <text evidence="10">The sequence shown here is derived from an EMBL/GenBank/DDBJ whole genome shotgun (WGS) entry which is preliminary data.</text>
</comment>
<evidence type="ECO:0000256" key="7">
    <source>
        <dbReference type="ARBA" id="ARBA00025803"/>
    </source>
</evidence>
<proteinExistence type="inferred from homology"/>
<dbReference type="CDD" id="cd11296">
    <property type="entry name" value="O-FucT_like"/>
    <property type="match status" value="1"/>
</dbReference>
<evidence type="ECO:0000313" key="11">
    <source>
        <dbReference type="Proteomes" id="UP001221142"/>
    </source>
</evidence>
<dbReference type="EMBL" id="JARKIF010000009">
    <property type="protein sequence ID" value="KAJ7631211.1"/>
    <property type="molecule type" value="Genomic_DNA"/>
</dbReference>
<dbReference type="InterPro" id="IPR045130">
    <property type="entry name" value="OFUT2-like"/>
</dbReference>
<evidence type="ECO:0000256" key="6">
    <source>
        <dbReference type="ARBA" id="ARBA00023277"/>
    </source>
</evidence>
<evidence type="ECO:0000256" key="3">
    <source>
        <dbReference type="ARBA" id="ARBA00022679"/>
    </source>
</evidence>
<keyword evidence="11" id="KW-1185">Reference proteome</keyword>
<feature type="transmembrane region" description="Helical" evidence="9">
    <location>
        <begin position="61"/>
        <end position="80"/>
    </location>
</feature>
<reference evidence="10" key="1">
    <citation type="submission" date="2023-03" db="EMBL/GenBank/DDBJ databases">
        <title>Massive genome expansion in bonnet fungi (Mycena s.s.) driven by repeated elements and novel gene families across ecological guilds.</title>
        <authorList>
            <consortium name="Lawrence Berkeley National Laboratory"/>
            <person name="Harder C.B."/>
            <person name="Miyauchi S."/>
            <person name="Viragh M."/>
            <person name="Kuo A."/>
            <person name="Thoen E."/>
            <person name="Andreopoulos B."/>
            <person name="Lu D."/>
            <person name="Skrede I."/>
            <person name="Drula E."/>
            <person name="Henrissat B."/>
            <person name="Morin E."/>
            <person name="Kohler A."/>
            <person name="Barry K."/>
            <person name="LaButti K."/>
            <person name="Morin E."/>
            <person name="Salamov A."/>
            <person name="Lipzen A."/>
            <person name="Mereny Z."/>
            <person name="Hegedus B."/>
            <person name="Baldrian P."/>
            <person name="Stursova M."/>
            <person name="Weitz H."/>
            <person name="Taylor A."/>
            <person name="Grigoriev I.V."/>
            <person name="Nagy L.G."/>
            <person name="Martin F."/>
            <person name="Kauserud H."/>
        </authorList>
    </citation>
    <scope>NUCLEOTIDE SEQUENCE</scope>
    <source>
        <strain evidence="10">9284</strain>
    </source>
</reference>
<evidence type="ECO:0000256" key="9">
    <source>
        <dbReference type="SAM" id="Phobius"/>
    </source>
</evidence>
<evidence type="ECO:0000313" key="10">
    <source>
        <dbReference type="EMBL" id="KAJ7631211.1"/>
    </source>
</evidence>
<keyword evidence="3" id="KW-0808">Transferase</keyword>
<dbReference type="Gene3D" id="3.40.50.11350">
    <property type="match status" value="1"/>
</dbReference>
<accession>A0AAD7FLX4</accession>
<gene>
    <name evidence="10" type="ORF">FB45DRAFT_917836</name>
</gene>
<dbReference type="PANTHER" id="PTHR13398:SF0">
    <property type="entry name" value="GDP-FUCOSE PROTEIN O-FUCOSYLTRANSFERASE 2"/>
    <property type="match status" value="1"/>
</dbReference>
<evidence type="ECO:0000256" key="1">
    <source>
        <dbReference type="ARBA" id="ARBA00004240"/>
    </source>
</evidence>
<keyword evidence="9" id="KW-0472">Membrane</keyword>
<protein>
    <recommendedName>
        <fullName evidence="8">GDP-fucose protein O-fucosyltransferase 2</fullName>
    </recommendedName>
</protein>
<dbReference type="GO" id="GO:0046922">
    <property type="term" value="F:peptide-O-fucosyltransferase activity"/>
    <property type="evidence" value="ECO:0007669"/>
    <property type="project" value="InterPro"/>
</dbReference>
<evidence type="ECO:0000256" key="8">
    <source>
        <dbReference type="ARBA" id="ARBA00026232"/>
    </source>
</evidence>
<organism evidence="10 11">
    <name type="scientific">Roridomyces roridus</name>
    <dbReference type="NCBI Taxonomy" id="1738132"/>
    <lineage>
        <taxon>Eukaryota</taxon>
        <taxon>Fungi</taxon>
        <taxon>Dikarya</taxon>
        <taxon>Basidiomycota</taxon>
        <taxon>Agaricomycotina</taxon>
        <taxon>Agaricomycetes</taxon>
        <taxon>Agaricomycetidae</taxon>
        <taxon>Agaricales</taxon>
        <taxon>Marasmiineae</taxon>
        <taxon>Mycenaceae</taxon>
        <taxon>Roridomyces</taxon>
    </lineage>
</organism>
<dbReference type="AlphaFoldDB" id="A0AAD7FLX4"/>
<evidence type="ECO:0000256" key="5">
    <source>
        <dbReference type="ARBA" id="ARBA00023253"/>
    </source>
</evidence>
<dbReference type="InterPro" id="IPR019378">
    <property type="entry name" value="GDP-Fuc_O-FucTrfase"/>
</dbReference>
<sequence>MLIWFRGSVLSIDGPLTLSSRNLEAKGSRVCASAVSLFHFPLTIIMDSKIIRQNLHSRQRFVWVIVLCATLTGLALFTLWHSDLSSQSQTLWFGRTKNTELQVIEPWDSIRAVNGPPTTSFRDNLRNDTKYITSWGSGGWSNDVITMMNLIYLGLITDRVPVIPPFLPSHLMLSTVGNEFSALNFGHVFDLPYLREKIGKPVLEWNELKALETGNRDEELGCWGVWQSIQYHDPAPRQSFGPWSLGLDVSYTKTPDWVKKLPNAEHDRYSTFWSLATLAFPSTRNESLVPPVPSPKHNATLPPDEHLLCFDMLYYLISAHESDELSKDYSPAWRSVGQYLRWTPTLERLAEVYIRQAFGLHQAADIPPFIAVHVRHTDFADWCEAGIDTNDCFAPLTAMAQRVQEVQDEIKETKGIEVKNVIITSDETNSTWWEGVYELGWARPDHSRTKELYGDWHFILIDAVIQSRSIGFVGTARSTVSLLSQKRVESWQDGAVRMVQWGKKGADAH</sequence>
<comment type="pathway">
    <text evidence="2">Protein modification; protein glycosylation.</text>
</comment>
<name>A0AAD7FLX4_9AGAR</name>
<dbReference type="GO" id="GO:0006004">
    <property type="term" value="P:fucose metabolic process"/>
    <property type="evidence" value="ECO:0007669"/>
    <property type="project" value="UniProtKB-KW"/>
</dbReference>
<keyword evidence="5" id="KW-0294">Fucose metabolism</keyword>
<comment type="similarity">
    <text evidence="7">Belongs to the glycosyltransferase 68 family.</text>
</comment>
<keyword evidence="9" id="KW-0812">Transmembrane</keyword>
<comment type="subcellular location">
    <subcellularLocation>
        <location evidence="1">Endoplasmic reticulum</location>
    </subcellularLocation>
</comment>
<keyword evidence="9" id="KW-1133">Transmembrane helix</keyword>
<evidence type="ECO:0000256" key="2">
    <source>
        <dbReference type="ARBA" id="ARBA00004922"/>
    </source>
</evidence>